<keyword evidence="5" id="KW-0963">Cytoplasm</keyword>
<dbReference type="InterPro" id="IPR008854">
    <property type="entry name" value="TPMT"/>
</dbReference>
<dbReference type="InterPro" id="IPR029063">
    <property type="entry name" value="SAM-dependent_MTases_sf"/>
</dbReference>
<dbReference type="Gene3D" id="3.40.50.150">
    <property type="entry name" value="Vaccinia Virus protein VP39"/>
    <property type="match status" value="1"/>
</dbReference>
<protein>
    <recommendedName>
        <fullName evidence="4">thiopurine S-methyltransferase</fullName>
        <ecNumber evidence="4">2.1.1.67</ecNumber>
    </recommendedName>
</protein>
<dbReference type="AlphaFoldDB" id="A0AAV4EV11"/>
<evidence type="ECO:0000256" key="5">
    <source>
        <dbReference type="ARBA" id="ARBA00022490"/>
    </source>
</evidence>
<comment type="catalytic activity">
    <reaction evidence="1">
        <text>S-adenosyl-L-methionine + a thiopurine = S-adenosyl-L-homocysteine + a thiopurine S-methylether.</text>
        <dbReference type="EC" id="2.1.1.67"/>
    </reaction>
</comment>
<evidence type="ECO:0000256" key="4">
    <source>
        <dbReference type="ARBA" id="ARBA00011905"/>
    </source>
</evidence>
<dbReference type="EMBL" id="BMAT01003899">
    <property type="protein sequence ID" value="GFR64455.1"/>
    <property type="molecule type" value="Genomic_DNA"/>
</dbReference>
<evidence type="ECO:0000256" key="6">
    <source>
        <dbReference type="ARBA" id="ARBA00022603"/>
    </source>
</evidence>
<gene>
    <name evidence="9" type="ORF">ElyMa_001922800</name>
</gene>
<keyword evidence="6" id="KW-0489">Methyltransferase</keyword>
<dbReference type="PROSITE" id="PS51585">
    <property type="entry name" value="SAM_MT_TPMT"/>
    <property type="match status" value="1"/>
</dbReference>
<sequence length="242" mass="27289">MASESTPTPDHGQESCDRVKTWEAMWEQGYTPFHVPNVNKMLQKYISKLNPDGNLKKIFVPLCGKSVDMKWLADQGFVTVGVEGVQQALDQFFLENGLDKTETNVTGMGPAGKLIQSKDGMIKLYCGDMMLFSTAFEGTFDAIWDRGSLVALNREDVPGYVKILKDLMHKSTHILVEVLQYDLQVMADLDESQRPPPPHSMSGHQMKELFEPQCNVEEIDRYASKILGGKDINFVYYLITKT</sequence>
<evidence type="ECO:0000256" key="8">
    <source>
        <dbReference type="ARBA" id="ARBA00022691"/>
    </source>
</evidence>
<dbReference type="PANTHER" id="PTHR10259">
    <property type="entry name" value="THIOPURINE S-METHYLTRANSFERASE"/>
    <property type="match status" value="1"/>
</dbReference>
<dbReference type="GO" id="GO:0032259">
    <property type="term" value="P:methylation"/>
    <property type="evidence" value="ECO:0007669"/>
    <property type="project" value="UniProtKB-KW"/>
</dbReference>
<keyword evidence="7" id="KW-0808">Transferase</keyword>
<evidence type="ECO:0000256" key="7">
    <source>
        <dbReference type="ARBA" id="ARBA00022679"/>
    </source>
</evidence>
<dbReference type="PANTHER" id="PTHR10259:SF11">
    <property type="entry name" value="THIOPURINE S-METHYLTRANSFERASE"/>
    <property type="match status" value="1"/>
</dbReference>
<name>A0AAV4EV11_9GAST</name>
<comment type="similarity">
    <text evidence="3">Belongs to the class I-like SAM-binding methyltransferase superfamily. TPMT family.</text>
</comment>
<evidence type="ECO:0000256" key="1">
    <source>
        <dbReference type="ARBA" id="ARBA00000903"/>
    </source>
</evidence>
<keyword evidence="8" id="KW-0949">S-adenosyl-L-methionine</keyword>
<comment type="caution">
    <text evidence="9">The sequence shown here is derived from an EMBL/GenBank/DDBJ whole genome shotgun (WGS) entry which is preliminary data.</text>
</comment>
<evidence type="ECO:0000256" key="2">
    <source>
        <dbReference type="ARBA" id="ARBA00004496"/>
    </source>
</evidence>
<proteinExistence type="inferred from homology"/>
<dbReference type="SUPFAM" id="SSF53335">
    <property type="entry name" value="S-adenosyl-L-methionine-dependent methyltransferases"/>
    <property type="match status" value="1"/>
</dbReference>
<accession>A0AAV4EV11</accession>
<dbReference type="EC" id="2.1.1.67" evidence="4"/>
<comment type="subcellular location">
    <subcellularLocation>
        <location evidence="2">Cytoplasm</location>
    </subcellularLocation>
</comment>
<dbReference type="FunFam" id="3.40.50.150:FF:000101">
    <property type="entry name" value="Thiopurine S-methyltransferase"/>
    <property type="match status" value="1"/>
</dbReference>
<keyword evidence="10" id="KW-1185">Reference proteome</keyword>
<evidence type="ECO:0000256" key="3">
    <source>
        <dbReference type="ARBA" id="ARBA00008145"/>
    </source>
</evidence>
<dbReference type="Proteomes" id="UP000762676">
    <property type="component" value="Unassembled WGS sequence"/>
</dbReference>
<reference evidence="9 10" key="1">
    <citation type="journal article" date="2021" name="Elife">
        <title>Chloroplast acquisition without the gene transfer in kleptoplastic sea slugs, Plakobranchus ocellatus.</title>
        <authorList>
            <person name="Maeda T."/>
            <person name="Takahashi S."/>
            <person name="Yoshida T."/>
            <person name="Shimamura S."/>
            <person name="Takaki Y."/>
            <person name="Nagai Y."/>
            <person name="Toyoda A."/>
            <person name="Suzuki Y."/>
            <person name="Arimoto A."/>
            <person name="Ishii H."/>
            <person name="Satoh N."/>
            <person name="Nishiyama T."/>
            <person name="Hasebe M."/>
            <person name="Maruyama T."/>
            <person name="Minagawa J."/>
            <person name="Obokata J."/>
            <person name="Shigenobu S."/>
        </authorList>
    </citation>
    <scope>NUCLEOTIDE SEQUENCE [LARGE SCALE GENOMIC DNA]</scope>
</reference>
<dbReference type="Pfam" id="PF05724">
    <property type="entry name" value="TPMT"/>
    <property type="match status" value="1"/>
</dbReference>
<evidence type="ECO:0000313" key="9">
    <source>
        <dbReference type="EMBL" id="GFR64455.1"/>
    </source>
</evidence>
<evidence type="ECO:0000313" key="10">
    <source>
        <dbReference type="Proteomes" id="UP000762676"/>
    </source>
</evidence>
<dbReference type="GO" id="GO:0008119">
    <property type="term" value="F:thiopurine S-methyltransferase activity"/>
    <property type="evidence" value="ECO:0007669"/>
    <property type="project" value="UniProtKB-EC"/>
</dbReference>
<organism evidence="9 10">
    <name type="scientific">Elysia marginata</name>
    <dbReference type="NCBI Taxonomy" id="1093978"/>
    <lineage>
        <taxon>Eukaryota</taxon>
        <taxon>Metazoa</taxon>
        <taxon>Spiralia</taxon>
        <taxon>Lophotrochozoa</taxon>
        <taxon>Mollusca</taxon>
        <taxon>Gastropoda</taxon>
        <taxon>Heterobranchia</taxon>
        <taxon>Euthyneura</taxon>
        <taxon>Panpulmonata</taxon>
        <taxon>Sacoglossa</taxon>
        <taxon>Placobranchoidea</taxon>
        <taxon>Plakobranchidae</taxon>
        <taxon>Elysia</taxon>
    </lineage>
</organism>
<dbReference type="GO" id="GO:0005737">
    <property type="term" value="C:cytoplasm"/>
    <property type="evidence" value="ECO:0007669"/>
    <property type="project" value="UniProtKB-SubCell"/>
</dbReference>